<organism evidence="2 3">
    <name type="scientific">Bacillus daqingensis</name>
    <dbReference type="NCBI Taxonomy" id="872396"/>
    <lineage>
        <taxon>Bacteria</taxon>
        <taxon>Bacillati</taxon>
        <taxon>Bacillota</taxon>
        <taxon>Bacilli</taxon>
        <taxon>Bacillales</taxon>
        <taxon>Bacillaceae</taxon>
        <taxon>Bacillus</taxon>
    </lineage>
</organism>
<dbReference type="NCBIfam" id="NF033537">
    <property type="entry name" value="lasso_biosyn_B2"/>
    <property type="match status" value="1"/>
</dbReference>
<name>A0ABV9NU01_9BACI</name>
<protein>
    <submittedName>
        <fullName evidence="2">Lasso peptide biosynthesis B2 protein</fullName>
    </submittedName>
</protein>
<evidence type="ECO:0000259" key="1">
    <source>
        <dbReference type="Pfam" id="PF13471"/>
    </source>
</evidence>
<feature type="domain" description="Microcin J25-processing protein McjB C-terminal" evidence="1">
    <location>
        <begin position="29"/>
        <end position="130"/>
    </location>
</feature>
<evidence type="ECO:0000313" key="2">
    <source>
        <dbReference type="EMBL" id="MFC4736371.1"/>
    </source>
</evidence>
<dbReference type="Pfam" id="PF13471">
    <property type="entry name" value="Transglut_core3"/>
    <property type="match status" value="1"/>
</dbReference>
<dbReference type="RefSeq" id="WP_377909016.1">
    <property type="nucleotide sequence ID" value="NZ_JBHSGK010000005.1"/>
</dbReference>
<gene>
    <name evidence="2" type="ORF">ACFO4L_07210</name>
</gene>
<comment type="caution">
    <text evidence="2">The sequence shown here is derived from an EMBL/GenBank/DDBJ whole genome shotgun (WGS) entry which is preliminary data.</text>
</comment>
<accession>A0ABV9NU01</accession>
<keyword evidence="3" id="KW-1185">Reference proteome</keyword>
<proteinExistence type="predicted"/>
<dbReference type="InterPro" id="IPR032708">
    <property type="entry name" value="McjB_C"/>
</dbReference>
<dbReference type="EMBL" id="JBHSGK010000005">
    <property type="protein sequence ID" value="MFC4736371.1"/>
    <property type="molecule type" value="Genomic_DNA"/>
</dbReference>
<dbReference type="InterPro" id="IPR053521">
    <property type="entry name" value="McjB-like"/>
</dbReference>
<dbReference type="Proteomes" id="UP001595896">
    <property type="component" value="Unassembled WGS sequence"/>
</dbReference>
<sequence>MDPYVKKLMLEAYLELARARWLKYRQHGRIQASLGTIQQETPVEDEVAKREAGSIAVAIEVMSRYAFWESECLVKAGAAVQMLKRRGMPVTVYLGTARNDAGEFVAHAWTRSGPWYITGADDVAQYTVLTTFAVPKAEEGARSHAGKTNPS</sequence>
<reference evidence="3" key="1">
    <citation type="journal article" date="2019" name="Int. J. Syst. Evol. Microbiol.">
        <title>The Global Catalogue of Microorganisms (GCM) 10K type strain sequencing project: providing services to taxonomists for standard genome sequencing and annotation.</title>
        <authorList>
            <consortium name="The Broad Institute Genomics Platform"/>
            <consortium name="The Broad Institute Genome Sequencing Center for Infectious Disease"/>
            <person name="Wu L."/>
            <person name="Ma J."/>
        </authorList>
    </citation>
    <scope>NUCLEOTIDE SEQUENCE [LARGE SCALE GENOMIC DNA]</scope>
    <source>
        <strain evidence="3">JCM 12165</strain>
    </source>
</reference>
<evidence type="ECO:0000313" key="3">
    <source>
        <dbReference type="Proteomes" id="UP001595896"/>
    </source>
</evidence>